<dbReference type="Proteomes" id="UP000465712">
    <property type="component" value="Unassembled WGS sequence"/>
</dbReference>
<accession>A0A7X4W7W1</accession>
<feature type="domain" description="TniQ" evidence="1">
    <location>
        <begin position="9"/>
        <end position="157"/>
    </location>
</feature>
<evidence type="ECO:0000313" key="2">
    <source>
        <dbReference type="EMBL" id="NAW63703.1"/>
    </source>
</evidence>
<proteinExistence type="predicted"/>
<protein>
    <recommendedName>
        <fullName evidence="1">TniQ domain-containing protein</fullName>
    </recommendedName>
</protein>
<evidence type="ECO:0000259" key="1">
    <source>
        <dbReference type="Pfam" id="PF06527"/>
    </source>
</evidence>
<reference evidence="2 3" key="1">
    <citation type="submission" date="2017-05" db="EMBL/GenBank/DDBJ databases">
        <title>High clonality and local adaptation shapes Vibrionaceae linages within an endangered oasis.</title>
        <authorList>
            <person name="Vazquez-Rosas-Landa M."/>
        </authorList>
    </citation>
    <scope>NUCLEOTIDE SEQUENCE [LARGE SCALE GENOMIC DNA]</scope>
    <source>
        <strain evidence="2 3">P46_P4S1P180</strain>
    </source>
</reference>
<organism evidence="2 3">
    <name type="scientific">Photobacterium halotolerans</name>
    <dbReference type="NCBI Taxonomy" id="265726"/>
    <lineage>
        <taxon>Bacteria</taxon>
        <taxon>Pseudomonadati</taxon>
        <taxon>Pseudomonadota</taxon>
        <taxon>Gammaproteobacteria</taxon>
        <taxon>Vibrionales</taxon>
        <taxon>Vibrionaceae</taxon>
        <taxon>Photobacterium</taxon>
    </lineage>
</organism>
<name>A0A7X4W7W1_9GAMM</name>
<dbReference type="RefSeq" id="WP_161442064.1">
    <property type="nucleotide sequence ID" value="NZ_WXWW01000011.1"/>
</dbReference>
<dbReference type="Pfam" id="PF06527">
    <property type="entry name" value="TniQ"/>
    <property type="match status" value="1"/>
</dbReference>
<evidence type="ECO:0000313" key="3">
    <source>
        <dbReference type="Proteomes" id="UP000465712"/>
    </source>
</evidence>
<dbReference type="EMBL" id="WXWW01000011">
    <property type="protein sequence ID" value="NAW63703.1"/>
    <property type="molecule type" value="Genomic_DNA"/>
</dbReference>
<dbReference type="AlphaFoldDB" id="A0A7X4W7W1"/>
<sequence length="407" mass="45904">MFLITPDNQYADESLESFLIRGGECNGFESFQLLSGVLWAWLVENDHQAAGALPRKLSQINLYHAKHSSGFRVRAMQLLDSLFEGDIKPLMGHAVLHSSVTFSPGLAAVFRDGLHIPRCFLRNQCVPVCSQCLAEQAYIRQFWHLIPYQACHLHGVKMLYQCPECQQPLNYQEAEQISLCACGCELSKVATKPASGDLVAISKLVVSGDQEGNRDSSISHWLGALLWFSRRNGSSLKREFLDELMLSEAVDFFSRWPVSMVDELDQIVQGAALKLTKNYNHTKFSDVFGDLLTSARKLPSSDLHRNFVLKTIVDYLEQLVRSNPKKDEANIADIQLSILEASALLSSSTEQVYRLYEEGYLQCSKRLKLHSKLSPDDAVFYLRQIIELRRAGIASDYSTNTVYLPSW</sequence>
<dbReference type="InterPro" id="IPR009492">
    <property type="entry name" value="TniQ"/>
</dbReference>
<comment type="caution">
    <text evidence="2">The sequence shown here is derived from an EMBL/GenBank/DDBJ whole genome shotgun (WGS) entry which is preliminary data.</text>
</comment>
<gene>
    <name evidence="2" type="ORF">CAG72_00580</name>
</gene>